<gene>
    <name evidence="2" type="ORF">PCOR1329_LOCUS9206</name>
</gene>
<dbReference type="Proteomes" id="UP001189429">
    <property type="component" value="Unassembled WGS sequence"/>
</dbReference>
<name>A0ABN9Q6A0_9DINO</name>
<feature type="compositionally biased region" description="Basic and acidic residues" evidence="1">
    <location>
        <begin position="300"/>
        <end position="312"/>
    </location>
</feature>
<dbReference type="EMBL" id="CAUYUJ010002552">
    <property type="protein sequence ID" value="CAK0801287.1"/>
    <property type="molecule type" value="Genomic_DNA"/>
</dbReference>
<sequence length="322" mass="33621">AWRLLEGAACWARGGGEGRALVCRALLAQLFEAVGGSFGVQLRDAASSAAHPLASNLVRLAPVLHDLLLPPAAAGDAPSPPSLPETLAPPFAKGGVGRLHPSTLRLAVGAGGAAQSPSVQRRGEPLVWMDHVVADRFLQLWAALLLRDPLQGQSLAEFDLDRWSTSRQKPFPLDGAAERLLLAPAGQEPTFVHLLHWGTRCLLYQPPLEGDLRAWYRAVGDDPGGDACPAALAAAVSTSYAQAFESRRRTLCALRHLVVSLLAIGAHSGSARAQAAQESIGIATICFCVHAANCAEAKPARAERGGDPEAHAAAKGLVGEAA</sequence>
<accession>A0ABN9Q6A0</accession>
<reference evidence="2" key="1">
    <citation type="submission" date="2023-10" db="EMBL/GenBank/DDBJ databases">
        <authorList>
            <person name="Chen Y."/>
            <person name="Shah S."/>
            <person name="Dougan E. K."/>
            <person name="Thang M."/>
            <person name="Chan C."/>
        </authorList>
    </citation>
    <scope>NUCLEOTIDE SEQUENCE [LARGE SCALE GENOMIC DNA]</scope>
</reference>
<feature type="non-terminal residue" evidence="2">
    <location>
        <position position="1"/>
    </location>
</feature>
<comment type="caution">
    <text evidence="2">The sequence shown here is derived from an EMBL/GenBank/DDBJ whole genome shotgun (WGS) entry which is preliminary data.</text>
</comment>
<feature type="region of interest" description="Disordered" evidence="1">
    <location>
        <begin position="300"/>
        <end position="322"/>
    </location>
</feature>
<organism evidence="2 3">
    <name type="scientific">Prorocentrum cordatum</name>
    <dbReference type="NCBI Taxonomy" id="2364126"/>
    <lineage>
        <taxon>Eukaryota</taxon>
        <taxon>Sar</taxon>
        <taxon>Alveolata</taxon>
        <taxon>Dinophyceae</taxon>
        <taxon>Prorocentrales</taxon>
        <taxon>Prorocentraceae</taxon>
        <taxon>Prorocentrum</taxon>
    </lineage>
</organism>
<keyword evidence="3" id="KW-1185">Reference proteome</keyword>
<feature type="non-terminal residue" evidence="2">
    <location>
        <position position="322"/>
    </location>
</feature>
<protein>
    <recommendedName>
        <fullName evidence="4">E3 ubiquitin-protein ligase</fullName>
    </recommendedName>
</protein>
<evidence type="ECO:0000313" key="3">
    <source>
        <dbReference type="Proteomes" id="UP001189429"/>
    </source>
</evidence>
<evidence type="ECO:0000313" key="2">
    <source>
        <dbReference type="EMBL" id="CAK0801287.1"/>
    </source>
</evidence>
<evidence type="ECO:0000256" key="1">
    <source>
        <dbReference type="SAM" id="MobiDB-lite"/>
    </source>
</evidence>
<proteinExistence type="predicted"/>
<evidence type="ECO:0008006" key="4">
    <source>
        <dbReference type="Google" id="ProtNLM"/>
    </source>
</evidence>